<dbReference type="InterPro" id="IPR039384">
    <property type="entry name" value="HINT"/>
</dbReference>
<evidence type="ECO:0000256" key="2">
    <source>
        <dbReference type="PIRSR" id="PIRSR601310-3"/>
    </source>
</evidence>
<dbReference type="KEGG" id="lpan:LPMP_140240"/>
<dbReference type="PANTHER" id="PTHR46648">
    <property type="entry name" value="HIT FAMILY PROTEIN 1"/>
    <property type="match status" value="1"/>
</dbReference>
<dbReference type="InterPro" id="IPR011146">
    <property type="entry name" value="HIT-like"/>
</dbReference>
<protein>
    <recommendedName>
        <fullName evidence="4">HIT domain-containing protein</fullName>
    </recommendedName>
</protein>
<feature type="active site" description="Tele-AMP-histidine intermediate" evidence="1">
    <location>
        <position position="100"/>
    </location>
</feature>
<accession>A0A088S527</accession>
<sequence>MAVNCIFCKIITGEIPCAKVAETSRAFAFMDINPLSRGHVLVIPKQHAEYLHELDMEGAAEVGVLLAKTSRAVAGSDGSMQYNVLQNNGPLAHQEVPHVHFHIIPKRDGETGLKIRWDTVKAASNELAEDAKRYSEAIERIQ</sequence>
<dbReference type="InterPro" id="IPR001310">
    <property type="entry name" value="Histidine_triad_HIT"/>
</dbReference>
<gene>
    <name evidence="5" type="ORF">LPMP_140240</name>
</gene>
<dbReference type="PROSITE" id="PS00892">
    <property type="entry name" value="HIT_1"/>
    <property type="match status" value="1"/>
</dbReference>
<evidence type="ECO:0000259" key="4">
    <source>
        <dbReference type="PROSITE" id="PS51084"/>
    </source>
</evidence>
<evidence type="ECO:0000313" key="6">
    <source>
        <dbReference type="Proteomes" id="UP000063063"/>
    </source>
</evidence>
<dbReference type="SUPFAM" id="SSF54197">
    <property type="entry name" value="HIT-like"/>
    <property type="match status" value="1"/>
</dbReference>
<name>A0A088S527_LEIPA</name>
<proteinExistence type="predicted"/>
<dbReference type="InterPro" id="IPR019808">
    <property type="entry name" value="Histidine_triad_CS"/>
</dbReference>
<dbReference type="Gene3D" id="6.10.250.2230">
    <property type="match status" value="1"/>
</dbReference>
<dbReference type="PRINTS" id="PR00332">
    <property type="entry name" value="HISTRIAD"/>
</dbReference>
<evidence type="ECO:0000313" key="5">
    <source>
        <dbReference type="EMBL" id="AIN96606.1"/>
    </source>
</evidence>
<organism evidence="5 6">
    <name type="scientific">Leishmania panamensis</name>
    <dbReference type="NCBI Taxonomy" id="5679"/>
    <lineage>
        <taxon>Eukaryota</taxon>
        <taxon>Discoba</taxon>
        <taxon>Euglenozoa</taxon>
        <taxon>Kinetoplastea</taxon>
        <taxon>Metakinetoplastina</taxon>
        <taxon>Trypanosomatida</taxon>
        <taxon>Trypanosomatidae</taxon>
        <taxon>Leishmaniinae</taxon>
        <taxon>Leishmania</taxon>
        <taxon>Leishmania guyanensis species complex</taxon>
    </lineage>
</organism>
<dbReference type="Proteomes" id="UP000063063">
    <property type="component" value="Chromosome 14"/>
</dbReference>
<dbReference type="GeneID" id="22573291"/>
<evidence type="ECO:0000256" key="1">
    <source>
        <dbReference type="PIRSR" id="PIRSR601310-1"/>
    </source>
</evidence>
<dbReference type="VEuPathDB" id="TriTrypDB:LPMP_140240"/>
<dbReference type="GO" id="GO:0003824">
    <property type="term" value="F:catalytic activity"/>
    <property type="evidence" value="ECO:0007669"/>
    <property type="project" value="InterPro"/>
</dbReference>
<evidence type="ECO:0000256" key="3">
    <source>
        <dbReference type="PROSITE-ProRule" id="PRU00464"/>
    </source>
</evidence>
<dbReference type="RefSeq" id="XP_010697259.1">
    <property type="nucleotide sequence ID" value="XM_010698957.1"/>
</dbReference>
<dbReference type="eggNOG" id="KOG3275">
    <property type="taxonomic scope" value="Eukaryota"/>
</dbReference>
<dbReference type="AlphaFoldDB" id="A0A088S527"/>
<dbReference type="GO" id="GO:0009117">
    <property type="term" value="P:nucleotide metabolic process"/>
    <property type="evidence" value="ECO:0007669"/>
    <property type="project" value="TreeGrafter"/>
</dbReference>
<dbReference type="Gene3D" id="3.30.428.10">
    <property type="entry name" value="HIT-like"/>
    <property type="match status" value="1"/>
</dbReference>
<feature type="short sequence motif" description="Histidine triad motif" evidence="2 3">
    <location>
        <begin position="98"/>
        <end position="102"/>
    </location>
</feature>
<dbReference type="EMBL" id="CP009383">
    <property type="protein sequence ID" value="AIN96606.1"/>
    <property type="molecule type" value="Genomic_DNA"/>
</dbReference>
<dbReference type="CDD" id="cd01277">
    <property type="entry name" value="HINT_subgroup"/>
    <property type="match status" value="1"/>
</dbReference>
<dbReference type="Pfam" id="PF01230">
    <property type="entry name" value="HIT"/>
    <property type="match status" value="1"/>
</dbReference>
<dbReference type="InterPro" id="IPR036265">
    <property type="entry name" value="HIT-like_sf"/>
</dbReference>
<dbReference type="VEuPathDB" id="TriTrypDB:LPAL13_140007400"/>
<feature type="domain" description="HIT" evidence="4">
    <location>
        <begin position="6"/>
        <end position="113"/>
    </location>
</feature>
<keyword evidence="6" id="KW-1185">Reference proteome</keyword>
<reference evidence="5 6" key="1">
    <citation type="journal article" date="2015" name="Sci. Rep.">
        <title>The genome of Leishmania panamensis: insights into genomics of the L. (Viannia) subgenus.</title>
        <authorList>
            <person name="Llanes A."/>
            <person name="Restrepo C.M."/>
            <person name="Vecchio G.D."/>
            <person name="Anguizola F.J."/>
            <person name="Lleonart R."/>
        </authorList>
    </citation>
    <scope>NUCLEOTIDE SEQUENCE [LARGE SCALE GENOMIC DNA]</scope>
    <source>
        <strain evidence="5 6">MHOM/PA/94/PSC-1</strain>
    </source>
</reference>
<dbReference type="PROSITE" id="PS51084">
    <property type="entry name" value="HIT_2"/>
    <property type="match status" value="1"/>
</dbReference>
<dbReference type="OrthoDB" id="672793at2759"/>
<dbReference type="PANTHER" id="PTHR46648:SF1">
    <property type="entry name" value="ADENOSINE 5'-MONOPHOSPHORAMIDASE HNT1"/>
    <property type="match status" value="1"/>
</dbReference>